<dbReference type="CDD" id="cd02801">
    <property type="entry name" value="DUS_like_FMN"/>
    <property type="match status" value="1"/>
</dbReference>
<dbReference type="Gene3D" id="3.20.20.70">
    <property type="entry name" value="Aldolase class I"/>
    <property type="match status" value="1"/>
</dbReference>
<gene>
    <name evidence="6" type="ORF">D0Y65_012208</name>
</gene>
<dbReference type="Gene3D" id="1.25.40.10">
    <property type="entry name" value="Tetratricopeptide repeat domain"/>
    <property type="match status" value="2"/>
</dbReference>
<dbReference type="Gene3D" id="1.20.120.1460">
    <property type="match status" value="1"/>
</dbReference>
<sequence length="744" mass="82968">MLTSASSSSIFSFTPKTLTTPPQQSRFTVRAHSKPPIFPNLKTLAGAAVFAAVALQFPAAAARASPPPPPPLETESLSPLSDLLENNTEALAALKSLLQQKLELGEDDEAFSILKRLIAAQPDAADWKFLAARLAAETGDVEAARGYYQEVLAANPLSFEALFENALLMDRCGEGEAAMRRLEEALRVAEEDKKAKEARDVKLIMAQITFLQKNVDEALGIYNQLTKEDPRDFRPYFCRGMIYSLLDRNEEAKEQFAKYRELSPKKFEVDGVALRWTRLAPSRVRCSNRSNLNFCVVSGSSCRERGTWFAKRDKMMKLAGYSLAVSFAPISSNVVKSNGRFTLGISHRNTCSYRLFSTHAQKQQLQEKPGVVARYYLPPWFSVAPMMDWTDHHYRTLVRLISKHAWLYTEMLAAETIVHQKDNLDRFLAYSPDQHPIVLQIGGSNIENLAKATELANVYCYDEINLNCGCPSPKVAGHGCFGVSLMLNPKFVAEAMSAIAASTNVPVSVKCRIGVDDHDSYNELCDFIYQVSSLSPTKHFIIHSRKALLNGISPAENRSIPPLKYEYFYGLLRDFPDLRFTINGGITRVDEVSAAREAGAHGVMVGRAAYNNPWQILGHVDTAIYDKPSCDLTRRQVLEKYLVYGDSVLGKYGHRSTLRDVVKPLLHLFHSEPGNGLWKRKADAAFKNCTTIESFFEETLVAIPDSVLDSLVAEPPPGRDLFANMHNLLPPPYRTREEAIIICA</sequence>
<accession>A0A445KN00</accession>
<dbReference type="SUPFAM" id="SSF48452">
    <property type="entry name" value="TPR-like"/>
    <property type="match status" value="1"/>
</dbReference>
<evidence type="ECO:0000256" key="2">
    <source>
        <dbReference type="ARBA" id="ARBA00022857"/>
    </source>
</evidence>
<reference evidence="6 7" key="1">
    <citation type="submission" date="2018-09" db="EMBL/GenBank/DDBJ databases">
        <title>A high-quality reference genome of wild soybean provides a powerful tool to mine soybean genomes.</title>
        <authorList>
            <person name="Xie M."/>
            <person name="Chung C.Y.L."/>
            <person name="Li M.-W."/>
            <person name="Wong F.-L."/>
            <person name="Chan T.-F."/>
            <person name="Lam H.-M."/>
        </authorList>
    </citation>
    <scope>NUCLEOTIDE SEQUENCE [LARGE SCALE GENOMIC DNA]</scope>
    <source>
        <strain evidence="7">cv. W05</strain>
        <tissue evidence="6">Hypocotyl of etiolated seedlings</tissue>
    </source>
</reference>
<dbReference type="InterPro" id="IPR013785">
    <property type="entry name" value="Aldolase_TIM"/>
</dbReference>
<feature type="domain" description="DUS-like FMN-binding" evidence="5">
    <location>
        <begin position="383"/>
        <end position="691"/>
    </location>
</feature>
<dbReference type="SUPFAM" id="SSF51395">
    <property type="entry name" value="FMN-linked oxidoreductases"/>
    <property type="match status" value="1"/>
</dbReference>
<evidence type="ECO:0000313" key="6">
    <source>
        <dbReference type="EMBL" id="RZC12300.1"/>
    </source>
</evidence>
<dbReference type="Proteomes" id="UP000289340">
    <property type="component" value="Chromosome 5"/>
</dbReference>
<dbReference type="NCBIfam" id="NF008774">
    <property type="entry name" value="PRK11815.1"/>
    <property type="match status" value="1"/>
</dbReference>
<proteinExistence type="predicted"/>
<evidence type="ECO:0000313" key="7">
    <source>
        <dbReference type="Proteomes" id="UP000289340"/>
    </source>
</evidence>
<keyword evidence="2" id="KW-0521">NADP</keyword>
<comment type="caution">
    <text evidence="6">The sequence shown here is derived from an EMBL/GenBank/DDBJ whole genome shotgun (WGS) entry which is preliminary data.</text>
</comment>
<dbReference type="InterPro" id="IPR011990">
    <property type="entry name" value="TPR-like_helical_dom_sf"/>
</dbReference>
<dbReference type="PANTHER" id="PTHR42907:SF1">
    <property type="entry name" value="FMN-LINKED OXIDOREDUCTASES SUPERFAMILY PROTEIN"/>
    <property type="match status" value="1"/>
</dbReference>
<dbReference type="InterPro" id="IPR035587">
    <property type="entry name" value="DUS-like_FMN-bd"/>
</dbReference>
<evidence type="ECO:0000256" key="1">
    <source>
        <dbReference type="ARBA" id="ARBA00022555"/>
    </source>
</evidence>
<keyword evidence="1" id="KW-0820">tRNA-binding</keyword>
<evidence type="ECO:0000256" key="4">
    <source>
        <dbReference type="SAM" id="Coils"/>
    </source>
</evidence>
<dbReference type="EMBL" id="QZWG01000005">
    <property type="protein sequence ID" value="RZC12300.1"/>
    <property type="molecule type" value="Genomic_DNA"/>
</dbReference>
<name>A0A445KN00_GLYSO</name>
<dbReference type="InterPro" id="IPR019734">
    <property type="entry name" value="TPR_rpt"/>
</dbReference>
<dbReference type="PANTHER" id="PTHR42907">
    <property type="entry name" value="FMN-LINKED OXIDOREDUCTASES SUPERFAMILY PROTEIN"/>
    <property type="match status" value="1"/>
</dbReference>
<evidence type="ECO:0000256" key="3">
    <source>
        <dbReference type="ARBA" id="ARBA00022884"/>
    </source>
</evidence>
<keyword evidence="4" id="KW-0175">Coiled coil</keyword>
<organism evidence="6 7">
    <name type="scientific">Glycine soja</name>
    <name type="common">Wild soybean</name>
    <dbReference type="NCBI Taxonomy" id="3848"/>
    <lineage>
        <taxon>Eukaryota</taxon>
        <taxon>Viridiplantae</taxon>
        <taxon>Streptophyta</taxon>
        <taxon>Embryophyta</taxon>
        <taxon>Tracheophyta</taxon>
        <taxon>Spermatophyta</taxon>
        <taxon>Magnoliopsida</taxon>
        <taxon>eudicotyledons</taxon>
        <taxon>Gunneridae</taxon>
        <taxon>Pentapetalae</taxon>
        <taxon>rosids</taxon>
        <taxon>fabids</taxon>
        <taxon>Fabales</taxon>
        <taxon>Fabaceae</taxon>
        <taxon>Papilionoideae</taxon>
        <taxon>50 kb inversion clade</taxon>
        <taxon>NPAAA clade</taxon>
        <taxon>indigoferoid/millettioid clade</taxon>
        <taxon>Phaseoleae</taxon>
        <taxon>Glycine</taxon>
        <taxon>Glycine subgen. Soja</taxon>
    </lineage>
</organism>
<feature type="coiled-coil region" evidence="4">
    <location>
        <begin position="172"/>
        <end position="199"/>
    </location>
</feature>
<keyword evidence="7" id="KW-1185">Reference proteome</keyword>
<dbReference type="Pfam" id="PF01207">
    <property type="entry name" value="Dus"/>
    <property type="match status" value="1"/>
</dbReference>
<keyword evidence="3" id="KW-0694">RNA-binding</keyword>
<dbReference type="SMART" id="SM00028">
    <property type="entry name" value="TPR"/>
    <property type="match status" value="4"/>
</dbReference>
<evidence type="ECO:0000259" key="5">
    <source>
        <dbReference type="Pfam" id="PF01207"/>
    </source>
</evidence>
<dbReference type="GO" id="GO:0017150">
    <property type="term" value="F:tRNA dihydrouridine synthase activity"/>
    <property type="evidence" value="ECO:0007669"/>
    <property type="project" value="InterPro"/>
</dbReference>
<dbReference type="AlphaFoldDB" id="A0A445KN00"/>
<dbReference type="InterPro" id="IPR004653">
    <property type="entry name" value="DusA"/>
</dbReference>
<protein>
    <submittedName>
        <fullName evidence="6">Protein SLOW GREEN 1, chloroplastic</fullName>
    </submittedName>
</protein>
<dbReference type="GO" id="GO:0000049">
    <property type="term" value="F:tRNA binding"/>
    <property type="evidence" value="ECO:0007669"/>
    <property type="project" value="UniProtKB-KW"/>
</dbReference>